<dbReference type="Proteomes" id="UP001642406">
    <property type="component" value="Unassembled WGS sequence"/>
</dbReference>
<sequence>MPDAKHGELCQWFPAPFAVDVAAIEAVVEYVDIVHPAAVTGPSITFSCAEQFMMYCKAARFNDTTTMHRVLATADPKEQKRLGKQVEGFNEDWWAPVKSAVVVVGNVAKFGQNPKLRGKLIATGDRLLVEAASRDRVWGIGYTEKHAMSFREHWGENRLGLALMEARRILKDKQANKHTWE</sequence>
<evidence type="ECO:0000313" key="3">
    <source>
        <dbReference type="Proteomes" id="UP001642406"/>
    </source>
</evidence>
<protein>
    <recommendedName>
        <fullName evidence="1">NADAR domain-containing protein</fullName>
    </recommendedName>
</protein>
<comment type="caution">
    <text evidence="2">The sequence shown here is derived from an EMBL/GenBank/DDBJ whole genome shotgun (WGS) entry which is preliminary data.</text>
</comment>
<feature type="domain" description="NADAR" evidence="1">
    <location>
        <begin position="4"/>
        <end position="170"/>
    </location>
</feature>
<proteinExistence type="predicted"/>
<reference evidence="2 3" key="1">
    <citation type="submission" date="2024-01" db="EMBL/GenBank/DDBJ databases">
        <authorList>
            <person name="Allen C."/>
            <person name="Tagirdzhanova G."/>
        </authorList>
    </citation>
    <scope>NUCLEOTIDE SEQUENCE [LARGE SCALE GENOMIC DNA]</scope>
</reference>
<evidence type="ECO:0000259" key="1">
    <source>
        <dbReference type="Pfam" id="PF08719"/>
    </source>
</evidence>
<evidence type="ECO:0000313" key="2">
    <source>
        <dbReference type="EMBL" id="CAK7231666.1"/>
    </source>
</evidence>
<dbReference type="Gene3D" id="1.10.357.40">
    <property type="entry name" value="YbiA-like"/>
    <property type="match status" value="1"/>
</dbReference>
<gene>
    <name evidence="2" type="ORF">SBRCBS47491_008008</name>
</gene>
<dbReference type="InterPro" id="IPR012816">
    <property type="entry name" value="NADAR"/>
</dbReference>
<accession>A0ABP0CKQ0</accession>
<dbReference type="CDD" id="cd15457">
    <property type="entry name" value="NADAR"/>
    <property type="match status" value="1"/>
</dbReference>
<keyword evidence="3" id="KW-1185">Reference proteome</keyword>
<organism evidence="2 3">
    <name type="scientific">Sporothrix bragantina</name>
    <dbReference type="NCBI Taxonomy" id="671064"/>
    <lineage>
        <taxon>Eukaryota</taxon>
        <taxon>Fungi</taxon>
        <taxon>Dikarya</taxon>
        <taxon>Ascomycota</taxon>
        <taxon>Pezizomycotina</taxon>
        <taxon>Sordariomycetes</taxon>
        <taxon>Sordariomycetidae</taxon>
        <taxon>Ophiostomatales</taxon>
        <taxon>Ophiostomataceae</taxon>
        <taxon>Sporothrix</taxon>
    </lineage>
</organism>
<dbReference type="Pfam" id="PF08719">
    <property type="entry name" value="NADAR"/>
    <property type="match status" value="1"/>
</dbReference>
<dbReference type="InterPro" id="IPR037238">
    <property type="entry name" value="YbiA-like_sf"/>
</dbReference>
<dbReference type="NCBIfam" id="TIGR02464">
    <property type="entry name" value="ribofla_fusion"/>
    <property type="match status" value="1"/>
</dbReference>
<dbReference type="EMBL" id="CAWUHC010000097">
    <property type="protein sequence ID" value="CAK7231666.1"/>
    <property type="molecule type" value="Genomic_DNA"/>
</dbReference>
<name>A0ABP0CKQ0_9PEZI</name>
<dbReference type="SUPFAM" id="SSF143990">
    <property type="entry name" value="YbiA-like"/>
    <property type="match status" value="1"/>
</dbReference>